<dbReference type="AlphaFoldDB" id="D6LES0"/>
<feature type="compositionally biased region" description="Basic residues" evidence="1">
    <location>
        <begin position="322"/>
        <end position="335"/>
    </location>
</feature>
<proteinExistence type="predicted"/>
<protein>
    <recommendedName>
        <fullName evidence="2">YqbQ/XkdQ domain-containing protein</fullName>
    </recommendedName>
</protein>
<feature type="region of interest" description="Disordered" evidence="1">
    <location>
        <begin position="314"/>
        <end position="339"/>
    </location>
</feature>
<reference evidence="3 4" key="1">
    <citation type="submission" date="2010-03" db="EMBL/GenBank/DDBJ databases">
        <title>The Genome Sequence of Fusobacterium sp. 1_1_41FAA.</title>
        <authorList>
            <consortium name="The Broad Institute Genome Sequencing Platform"/>
            <person name="Ward D."/>
            <person name="Earl A."/>
            <person name="Feldgarden M."/>
            <person name="Gevers D."/>
            <person name="Young S.K."/>
            <person name="Zeng Q."/>
            <person name="Koehrsen M."/>
            <person name="Alvarado L."/>
            <person name="Berlin A."/>
            <person name="Borenstein D."/>
            <person name="Chapman S."/>
            <person name="Chen Z."/>
            <person name="Engels R."/>
            <person name="Freedman E."/>
            <person name="Gellesch M."/>
            <person name="Goldberg J."/>
            <person name="Griggs A."/>
            <person name="Gujja S."/>
            <person name="Heilman E."/>
            <person name="Heiman D."/>
            <person name="Hepburn T."/>
            <person name="Howarth C."/>
            <person name="Jen D."/>
            <person name="Larson L."/>
            <person name="Mehta T."/>
            <person name="Park D."/>
            <person name="Pearson M."/>
            <person name="Richards J."/>
            <person name="Roberts A."/>
            <person name="Saif S."/>
            <person name="Shea T."/>
            <person name="Shenoy N."/>
            <person name="Sisk P."/>
            <person name="Stolte C."/>
            <person name="Sykes S."/>
            <person name="Walk T."/>
            <person name="White J."/>
            <person name="Yandava C."/>
            <person name="Strauss J.C."/>
            <person name="Ambrose C.E."/>
            <person name="Allen-Vercoe E."/>
            <person name="Haas B."/>
            <person name="Henn M.R."/>
            <person name="Nusbaum C."/>
            <person name="Birren B."/>
        </authorList>
    </citation>
    <scope>NUCLEOTIDE SEQUENCE [LARGE SCALE GENOMIC DNA]</scope>
    <source>
        <strain evidence="3 4">1_1_41FAA</strain>
    </source>
</reference>
<evidence type="ECO:0000313" key="4">
    <source>
        <dbReference type="Proteomes" id="UP000003964"/>
    </source>
</evidence>
<evidence type="ECO:0000259" key="2">
    <source>
        <dbReference type="Pfam" id="PF24032"/>
    </source>
</evidence>
<dbReference type="SUPFAM" id="SSF69279">
    <property type="entry name" value="Phage tail proteins"/>
    <property type="match status" value="1"/>
</dbReference>
<organism evidence="3 4">
    <name type="scientific">Fusobacterium periodonticum 1_1_41FAA</name>
    <dbReference type="NCBI Taxonomy" id="469621"/>
    <lineage>
        <taxon>Bacteria</taxon>
        <taxon>Fusobacteriati</taxon>
        <taxon>Fusobacteriota</taxon>
        <taxon>Fusobacteriia</taxon>
        <taxon>Fusobacteriales</taxon>
        <taxon>Fusobacteriaceae</taxon>
        <taxon>Fusobacterium</taxon>
    </lineage>
</organism>
<name>D6LES0_9FUSO</name>
<evidence type="ECO:0000313" key="3">
    <source>
        <dbReference type="EMBL" id="EFG28655.2"/>
    </source>
</evidence>
<sequence>MEKVKIYVNGKEYKNIFIQVIWSGAIHGTARKLEVEYLGDIITEIGDEIEFSYDDEKLFVGKVFFHSRKGDTDVKTFYAYDNSIYLNKNNFVKNFFRKKPSEILKEICGELNLKVGKIPQDEVTCTYPAIDRSGYEIILNAYTIQHRKNKKIYSIVSNDKAIDIVEQGTHADVLLTSADNISTSSYEESIENMINQIVIYKVENEKQQILNKVENAEDKKKFGLFQQVMQYEKDVDNIANAKDMLKSVEKSSRLHCLGNVLIQAGYNIGIQEPHTGLVGDFLVKSDTHVFEGETHFCNVELAFENVMDKAEFENKEKVKKSDKTKKSKKAKKEKNKKVDKLDQLFPEGWDKK</sequence>
<accession>D6LES0</accession>
<dbReference type="Proteomes" id="UP000003964">
    <property type="component" value="Unassembled WGS sequence"/>
</dbReference>
<dbReference type="InterPro" id="IPR056937">
    <property type="entry name" value="YqbQ/XkdQ"/>
</dbReference>
<evidence type="ECO:0000256" key="1">
    <source>
        <dbReference type="SAM" id="MobiDB-lite"/>
    </source>
</evidence>
<dbReference type="RefSeq" id="WP_008820233.1">
    <property type="nucleotide sequence ID" value="NZ_GG770381.1"/>
</dbReference>
<dbReference type="Pfam" id="PF24032">
    <property type="entry name" value="YQBQ"/>
    <property type="match status" value="1"/>
</dbReference>
<feature type="domain" description="YqbQ/XkdQ" evidence="2">
    <location>
        <begin position="21"/>
        <end position="301"/>
    </location>
</feature>
<dbReference type="EMBL" id="GG770381">
    <property type="protein sequence ID" value="EFG28655.2"/>
    <property type="molecule type" value="Genomic_DNA"/>
</dbReference>
<gene>
    <name evidence="3" type="ORF">HMPREF0400_00206</name>
</gene>